<dbReference type="RefSeq" id="WP_207674808.1">
    <property type="nucleotide sequence ID" value="NZ_JAFREM010000027.1"/>
</dbReference>
<gene>
    <name evidence="1" type="ORF">JZO70_16700</name>
</gene>
<name>A0ABS3LGI7_9ENTE</name>
<dbReference type="PANTHER" id="PTHR38733:SF1">
    <property type="entry name" value="TYPE IV METHYL-DIRECTED RESTRICTION ENZYME ECOKMCRBC"/>
    <property type="match status" value="1"/>
</dbReference>
<evidence type="ECO:0000313" key="1">
    <source>
        <dbReference type="EMBL" id="MBO1307816.1"/>
    </source>
</evidence>
<keyword evidence="2" id="KW-1185">Reference proteome</keyword>
<dbReference type="Proteomes" id="UP000664601">
    <property type="component" value="Unassembled WGS sequence"/>
</dbReference>
<dbReference type="Pfam" id="PF10117">
    <property type="entry name" value="McrBC"/>
    <property type="match status" value="1"/>
</dbReference>
<protein>
    <submittedName>
        <fullName evidence="1">McrC family protein</fullName>
    </submittedName>
</protein>
<accession>A0ABS3LGI7</accession>
<proteinExistence type="predicted"/>
<reference evidence="1 2" key="1">
    <citation type="submission" date="2021-03" db="EMBL/GenBank/DDBJ databases">
        <title>Enterococcal diversity collection.</title>
        <authorList>
            <person name="Gilmore M.S."/>
            <person name="Schwartzman J."/>
            <person name="Van Tyne D."/>
            <person name="Martin M."/>
            <person name="Earl A.M."/>
            <person name="Manson A.L."/>
            <person name="Straub T."/>
            <person name="Salamzade R."/>
            <person name="Saavedra J."/>
            <person name="Lebreton F."/>
            <person name="Prichula J."/>
            <person name="Schaufler K."/>
            <person name="Gaca A."/>
            <person name="Sgardioli B."/>
            <person name="Wagenaar J."/>
            <person name="Strong T."/>
        </authorList>
    </citation>
    <scope>NUCLEOTIDE SEQUENCE [LARGE SCALE GENOMIC DNA]</scope>
    <source>
        <strain evidence="1 2">669A</strain>
    </source>
</reference>
<comment type="caution">
    <text evidence="1">The sequence shown here is derived from an EMBL/GenBank/DDBJ whole genome shotgun (WGS) entry which is preliminary data.</text>
</comment>
<dbReference type="PANTHER" id="PTHR38733">
    <property type="entry name" value="PROTEIN MCRC"/>
    <property type="match status" value="1"/>
</dbReference>
<evidence type="ECO:0000313" key="2">
    <source>
        <dbReference type="Proteomes" id="UP000664601"/>
    </source>
</evidence>
<organism evidence="1 2">
    <name type="scientific">Candidatus Enterococcus moelleringii</name>
    <dbReference type="NCBI Taxonomy" id="2815325"/>
    <lineage>
        <taxon>Bacteria</taxon>
        <taxon>Bacillati</taxon>
        <taxon>Bacillota</taxon>
        <taxon>Bacilli</taxon>
        <taxon>Lactobacillales</taxon>
        <taxon>Enterococcaceae</taxon>
        <taxon>Enterococcus</taxon>
    </lineage>
</organism>
<sequence>MRVKNDRTITVSEYDKICKDDEYSDVTITLEDIRELKSYIDDQNSSDESDSDESRNFLRSIRNGVQVKNFVGVLQTDSGLTIEILPKIYGKSKKSTDEEAVRKLFLQMLKTVRVINGKTFKLTNLNTNRNDILEVFISMFLEELSKVIKYGLKSNYVSVQSNERFLKGKLLMTQHIRKNSINKSHFYNEFDEYLIDVPENQLLKTTLEFLLKRSKDNNNLRLIREQLVYFDFVSTTKDIQQSISKIQLGRNYRYYEQSLNWCEIFLSGKSFTSFRGSNLAFAILFPMEKIFEAYIAHIVKKVLSDCDVSTQDTTCWLFDTTEEAKRSYQLRPDIVVKNSKWTTIADTKWKILDHKGPSQADLYQMYAYFTRYEHQGSNVKEVVIIYPYSDEYPEKKFQSTKVRNSEVSAEIIARIRIKYIDLLSNDIEEQIKETFKSSS</sequence>
<dbReference type="EMBL" id="JAFREM010000027">
    <property type="protein sequence ID" value="MBO1307816.1"/>
    <property type="molecule type" value="Genomic_DNA"/>
</dbReference>
<dbReference type="InterPro" id="IPR019292">
    <property type="entry name" value="McrC"/>
</dbReference>